<sequence>MFGNHFYGKGHKESNKKLACQNHICYSANQCNYEMKIRNLDVIAVHVKPKILASPDTEGMSSWCQFFKCVTEEKVGDEYKCGPKHTFHHPVMCNPDTLRDISNSSLKEIEKEDLKDELTSYMKEIKRREDMIC</sequence>
<accession>A0ABD2NLV4</accession>
<name>A0ABD2NLV4_9CUCU</name>
<reference evidence="1 2" key="1">
    <citation type="journal article" date="2021" name="BMC Biol.">
        <title>Horizontally acquired antibacterial genes associated with adaptive radiation of ladybird beetles.</title>
        <authorList>
            <person name="Li H.S."/>
            <person name="Tang X.F."/>
            <person name="Huang Y.H."/>
            <person name="Xu Z.Y."/>
            <person name="Chen M.L."/>
            <person name="Du X.Y."/>
            <person name="Qiu B.Y."/>
            <person name="Chen P.T."/>
            <person name="Zhang W."/>
            <person name="Slipinski A."/>
            <person name="Escalona H.E."/>
            <person name="Waterhouse R.M."/>
            <person name="Zwick A."/>
            <person name="Pang H."/>
        </authorList>
    </citation>
    <scope>NUCLEOTIDE SEQUENCE [LARGE SCALE GENOMIC DNA]</scope>
    <source>
        <strain evidence="1">SYSU2018</strain>
    </source>
</reference>
<dbReference type="EMBL" id="JABFTP020000124">
    <property type="protein sequence ID" value="KAL3279711.1"/>
    <property type="molecule type" value="Genomic_DNA"/>
</dbReference>
<proteinExistence type="predicted"/>
<organism evidence="1 2">
    <name type="scientific">Cryptolaemus montrouzieri</name>
    <dbReference type="NCBI Taxonomy" id="559131"/>
    <lineage>
        <taxon>Eukaryota</taxon>
        <taxon>Metazoa</taxon>
        <taxon>Ecdysozoa</taxon>
        <taxon>Arthropoda</taxon>
        <taxon>Hexapoda</taxon>
        <taxon>Insecta</taxon>
        <taxon>Pterygota</taxon>
        <taxon>Neoptera</taxon>
        <taxon>Endopterygota</taxon>
        <taxon>Coleoptera</taxon>
        <taxon>Polyphaga</taxon>
        <taxon>Cucujiformia</taxon>
        <taxon>Coccinelloidea</taxon>
        <taxon>Coccinellidae</taxon>
        <taxon>Scymninae</taxon>
        <taxon>Scymnini</taxon>
        <taxon>Cryptolaemus</taxon>
    </lineage>
</organism>
<evidence type="ECO:0000313" key="2">
    <source>
        <dbReference type="Proteomes" id="UP001516400"/>
    </source>
</evidence>
<dbReference type="AlphaFoldDB" id="A0ABD2NLV4"/>
<keyword evidence="2" id="KW-1185">Reference proteome</keyword>
<protein>
    <submittedName>
        <fullName evidence="1">Uncharacterized protein</fullName>
    </submittedName>
</protein>
<gene>
    <name evidence="1" type="ORF">HHI36_017217</name>
</gene>
<evidence type="ECO:0000313" key="1">
    <source>
        <dbReference type="EMBL" id="KAL3279711.1"/>
    </source>
</evidence>
<dbReference type="Proteomes" id="UP001516400">
    <property type="component" value="Unassembled WGS sequence"/>
</dbReference>
<comment type="caution">
    <text evidence="1">The sequence shown here is derived from an EMBL/GenBank/DDBJ whole genome shotgun (WGS) entry which is preliminary data.</text>
</comment>